<dbReference type="PANTHER" id="PTHR10314">
    <property type="entry name" value="CYSTATHIONINE BETA-SYNTHASE"/>
    <property type="match status" value="1"/>
</dbReference>
<dbReference type="CDD" id="cd01561">
    <property type="entry name" value="CBS_like"/>
    <property type="match status" value="1"/>
</dbReference>
<dbReference type="KEGG" id="aft:BBF96_00455"/>
<dbReference type="EMBL" id="CP016379">
    <property type="protein sequence ID" value="AZR72008.1"/>
    <property type="molecule type" value="Genomic_DNA"/>
</dbReference>
<comment type="pathway">
    <text evidence="2">Amino-acid biosynthesis; L-cysteine biosynthesis; L-cysteine from L-serine: step 2/2.</text>
</comment>
<proteinExistence type="inferred from homology"/>
<name>A0A3Q9HNI9_9FIRM</name>
<evidence type="ECO:0000256" key="11">
    <source>
        <dbReference type="PIRSR" id="PIRSR605856-51"/>
    </source>
</evidence>
<dbReference type="NCBIfam" id="TIGR01136">
    <property type="entry name" value="cysKM"/>
    <property type="match status" value="1"/>
</dbReference>
<dbReference type="UniPathway" id="UPA00136">
    <property type="reaction ID" value="UER00200"/>
</dbReference>
<evidence type="ECO:0000259" key="13">
    <source>
        <dbReference type="Pfam" id="PF00291"/>
    </source>
</evidence>
<evidence type="ECO:0000256" key="6">
    <source>
        <dbReference type="ARBA" id="ARBA00022679"/>
    </source>
</evidence>
<dbReference type="InterPro" id="IPR005859">
    <property type="entry name" value="CysK"/>
</dbReference>
<evidence type="ECO:0000256" key="9">
    <source>
        <dbReference type="ARBA" id="ARBA00047931"/>
    </source>
</evidence>
<dbReference type="InterPro" id="IPR001926">
    <property type="entry name" value="TrpB-like_PALP"/>
</dbReference>
<comment type="catalytic activity">
    <reaction evidence="9 12">
        <text>O-acetyl-L-serine + hydrogen sulfide = L-cysteine + acetate</text>
        <dbReference type="Rhea" id="RHEA:14829"/>
        <dbReference type="ChEBI" id="CHEBI:29919"/>
        <dbReference type="ChEBI" id="CHEBI:30089"/>
        <dbReference type="ChEBI" id="CHEBI:35235"/>
        <dbReference type="ChEBI" id="CHEBI:58340"/>
        <dbReference type="EC" id="2.5.1.47"/>
    </reaction>
</comment>
<dbReference type="Pfam" id="PF00291">
    <property type="entry name" value="PALP"/>
    <property type="match status" value="1"/>
</dbReference>
<evidence type="ECO:0000313" key="15">
    <source>
        <dbReference type="Proteomes" id="UP000267250"/>
    </source>
</evidence>
<dbReference type="RefSeq" id="WP_127015339.1">
    <property type="nucleotide sequence ID" value="NZ_CP016379.1"/>
</dbReference>
<dbReference type="PROSITE" id="PS00901">
    <property type="entry name" value="CYS_SYNTHASE"/>
    <property type="match status" value="1"/>
</dbReference>
<evidence type="ECO:0000256" key="2">
    <source>
        <dbReference type="ARBA" id="ARBA00004962"/>
    </source>
</evidence>
<dbReference type="GO" id="GO:0005737">
    <property type="term" value="C:cytoplasm"/>
    <property type="evidence" value="ECO:0007669"/>
    <property type="project" value="UniProtKB-ARBA"/>
</dbReference>
<dbReference type="AlphaFoldDB" id="A0A3Q9HNI9"/>
<keyword evidence="7 10" id="KW-0663">Pyridoxal phosphate</keyword>
<feature type="binding site" evidence="10">
    <location>
        <begin position="178"/>
        <end position="182"/>
    </location>
    <ligand>
        <name>pyridoxal 5'-phosphate</name>
        <dbReference type="ChEBI" id="CHEBI:597326"/>
    </ligand>
</feature>
<dbReference type="InterPro" id="IPR001216">
    <property type="entry name" value="P-phosphate_BS"/>
</dbReference>
<dbReference type="NCBIfam" id="TIGR01139">
    <property type="entry name" value="cysK"/>
    <property type="match status" value="1"/>
</dbReference>
<feature type="domain" description="Tryptophan synthase beta chain-like PALP" evidence="13">
    <location>
        <begin position="10"/>
        <end position="293"/>
    </location>
</feature>
<feature type="binding site" evidence="10">
    <location>
        <position position="74"/>
    </location>
    <ligand>
        <name>pyridoxal 5'-phosphate</name>
        <dbReference type="ChEBI" id="CHEBI:597326"/>
    </ligand>
</feature>
<evidence type="ECO:0000256" key="5">
    <source>
        <dbReference type="ARBA" id="ARBA00022605"/>
    </source>
</evidence>
<evidence type="ECO:0000256" key="7">
    <source>
        <dbReference type="ARBA" id="ARBA00022898"/>
    </source>
</evidence>
<dbReference type="OrthoDB" id="9808024at2"/>
<feature type="modified residue" description="N6-(pyridoxal phosphate)lysine" evidence="11">
    <location>
        <position position="44"/>
    </location>
</feature>
<evidence type="ECO:0000256" key="1">
    <source>
        <dbReference type="ARBA" id="ARBA00001933"/>
    </source>
</evidence>
<evidence type="ECO:0000256" key="10">
    <source>
        <dbReference type="PIRSR" id="PIRSR605856-50"/>
    </source>
</evidence>
<comment type="similarity">
    <text evidence="3 12">Belongs to the cysteine synthase/cystathionine beta-synthase family.</text>
</comment>
<keyword evidence="6 12" id="KW-0808">Transferase</keyword>
<protein>
    <recommendedName>
        <fullName evidence="4 12">Cysteine synthase</fullName>
        <ecNumber evidence="4 12">2.5.1.47</ecNumber>
    </recommendedName>
</protein>
<evidence type="ECO:0000256" key="12">
    <source>
        <dbReference type="RuleBase" id="RU003985"/>
    </source>
</evidence>
<comment type="cofactor">
    <cofactor evidence="1 10 12">
        <name>pyridoxal 5'-phosphate</name>
        <dbReference type="ChEBI" id="CHEBI:597326"/>
    </cofactor>
</comment>
<reference evidence="14 15" key="1">
    <citation type="submission" date="2016-07" db="EMBL/GenBank/DDBJ databases">
        <title>Genome and transcriptome analysis of iron-reducing fermentative bacteria Anoxybacter fermentans.</title>
        <authorList>
            <person name="Zeng X."/>
            <person name="Shao Z."/>
        </authorList>
    </citation>
    <scope>NUCLEOTIDE SEQUENCE [LARGE SCALE GENOMIC DNA]</scope>
    <source>
        <strain evidence="14 15">DY22613</strain>
    </source>
</reference>
<dbReference type="InterPro" id="IPR036052">
    <property type="entry name" value="TrpB-like_PALP_sf"/>
</dbReference>
<dbReference type="Gene3D" id="3.40.50.1100">
    <property type="match status" value="2"/>
</dbReference>
<keyword evidence="5 12" id="KW-0028">Amino-acid biosynthesis</keyword>
<dbReference type="EC" id="2.5.1.47" evidence="4 12"/>
<keyword evidence="15" id="KW-1185">Reference proteome</keyword>
<gene>
    <name evidence="14" type="ORF">BBF96_00455</name>
</gene>
<dbReference type="SUPFAM" id="SSF53686">
    <property type="entry name" value="Tryptophan synthase beta subunit-like PLP-dependent enzymes"/>
    <property type="match status" value="1"/>
</dbReference>
<dbReference type="InterPro" id="IPR005856">
    <property type="entry name" value="Cys_synth"/>
</dbReference>
<evidence type="ECO:0000256" key="3">
    <source>
        <dbReference type="ARBA" id="ARBA00007103"/>
    </source>
</evidence>
<evidence type="ECO:0000313" key="14">
    <source>
        <dbReference type="EMBL" id="AZR72008.1"/>
    </source>
</evidence>
<dbReference type="Proteomes" id="UP000267250">
    <property type="component" value="Chromosome"/>
</dbReference>
<evidence type="ECO:0000256" key="4">
    <source>
        <dbReference type="ARBA" id="ARBA00012681"/>
    </source>
</evidence>
<dbReference type="GO" id="GO:0006535">
    <property type="term" value="P:cysteine biosynthetic process from serine"/>
    <property type="evidence" value="ECO:0007669"/>
    <property type="project" value="UniProtKB-UniRule"/>
</dbReference>
<dbReference type="FunFam" id="3.40.50.1100:FF:000067">
    <property type="entry name" value="Cysteine synthase"/>
    <property type="match status" value="1"/>
</dbReference>
<organism evidence="14 15">
    <name type="scientific">Anoxybacter fermentans</name>
    <dbReference type="NCBI Taxonomy" id="1323375"/>
    <lineage>
        <taxon>Bacteria</taxon>
        <taxon>Bacillati</taxon>
        <taxon>Bacillota</taxon>
        <taxon>Clostridia</taxon>
        <taxon>Halanaerobiales</taxon>
        <taxon>Anoxybacter</taxon>
    </lineage>
</organism>
<keyword evidence="8 12" id="KW-0198">Cysteine biosynthesis</keyword>
<accession>A0A3Q9HNI9</accession>
<dbReference type="GO" id="GO:0004124">
    <property type="term" value="F:cysteine synthase activity"/>
    <property type="evidence" value="ECO:0007669"/>
    <property type="project" value="UniProtKB-UniRule"/>
</dbReference>
<dbReference type="InterPro" id="IPR050214">
    <property type="entry name" value="Cys_Synth/Cystath_Beta-Synth"/>
</dbReference>
<evidence type="ECO:0000256" key="8">
    <source>
        <dbReference type="ARBA" id="ARBA00023192"/>
    </source>
</evidence>
<sequence length="305" mass="32336">MMIANNVGELIGNTPMVRLNRMVEPGSAEVVVKLEEFNPGGSVKTRIAWNMIKEAEKSGKLKPGGTIVEPTSGNTGIGLALIGAALGYKVVLTMPETMSIERRKLLKAYGAELILTPGDKGMPGAIEKAKELVETHDNYFMPQQFDNPANPDVHRKTTAREILRDTEGKLDAFVAGVGTGGTLTGVGEIIKAEVEGVKIVAVEPADSPVISGGKPGPHKIQGIGAGFIPKNLRVELIDQVIQVSNEEAMETARRMAREEGILGGISSGAAVFAALQVARELGEGKRVVVVAPDTGERYLSTELFS</sequence>
<feature type="binding site" evidence="10">
    <location>
        <position position="266"/>
    </location>
    <ligand>
        <name>pyridoxal 5'-phosphate</name>
        <dbReference type="ChEBI" id="CHEBI:597326"/>
    </ligand>
</feature>